<dbReference type="PROSITE" id="PS51257">
    <property type="entry name" value="PROKAR_LIPOPROTEIN"/>
    <property type="match status" value="1"/>
</dbReference>
<name>A0ABX0UCA8_9FLAO</name>
<feature type="signal peptide" evidence="3">
    <location>
        <begin position="1"/>
        <end position="25"/>
    </location>
</feature>
<evidence type="ECO:0000259" key="4">
    <source>
        <dbReference type="Pfam" id="PF09375"/>
    </source>
</evidence>
<comment type="subcellular location">
    <subcellularLocation>
        <location evidence="1">Cell envelope</location>
    </subcellularLocation>
</comment>
<keyword evidence="6" id="KW-1185">Reference proteome</keyword>
<feature type="domain" description="Imelysin-like" evidence="4">
    <location>
        <begin position="50"/>
        <end position="367"/>
    </location>
</feature>
<dbReference type="Gene3D" id="1.20.1420.20">
    <property type="entry name" value="M75 peptidase, HXXE motif"/>
    <property type="match status" value="1"/>
</dbReference>
<dbReference type="CDD" id="cd14657">
    <property type="entry name" value="Imelysin_IrpA-like"/>
    <property type="match status" value="1"/>
</dbReference>
<dbReference type="InterPro" id="IPR038352">
    <property type="entry name" value="Imelysin_sf"/>
</dbReference>
<evidence type="ECO:0000256" key="1">
    <source>
        <dbReference type="ARBA" id="ARBA00004196"/>
    </source>
</evidence>
<feature type="chain" id="PRO_5047543968" evidence="3">
    <location>
        <begin position="26"/>
        <end position="408"/>
    </location>
</feature>
<dbReference type="RefSeq" id="WP_167190371.1">
    <property type="nucleotide sequence ID" value="NZ_JAASQL010000006.1"/>
</dbReference>
<protein>
    <submittedName>
        <fullName evidence="5">Iron-regulated protein</fullName>
    </submittedName>
</protein>
<dbReference type="InterPro" id="IPR018976">
    <property type="entry name" value="Imelysin-like"/>
</dbReference>
<dbReference type="Proteomes" id="UP000745859">
    <property type="component" value="Unassembled WGS sequence"/>
</dbReference>
<sequence>MNFNYLKLITKSSLLVVLAFTSCNNDDDNTNNSLETSKTDFVSTYANIAATNYNDSYTSALEMQVKIDAFLETPTETALEEAKEAWLYARDFYGQTEAFREANGPIDNEDLLASEGQINAWPLDEGYIDYVFDSQNHSYVNNGLIGDDSFEITEANLISNNETPNDDSISVGWHAIEFLLWGQDLNYNSETHQADNYAESGNRPFTDYTTADFATRRSTYLKVVTNLLVNDLKDLSDTWATGGSYRVTFSALDTDVALTNILNGVGFISNGEVALERLDPAIDEGQENEHSCFSDNTNQDMWANATGLNNVITGSYTAKDKSLVSGTSLIDLVAEYDTEISVNLQAKAADVITKLNALLALNKNFDEIISEETLGSNGPAGQLSSALKTQGTAVADAATELGISITIN</sequence>
<evidence type="ECO:0000256" key="3">
    <source>
        <dbReference type="SAM" id="SignalP"/>
    </source>
</evidence>
<proteinExistence type="predicted"/>
<comment type="caution">
    <text evidence="5">The sequence shown here is derived from an EMBL/GenBank/DDBJ whole genome shotgun (WGS) entry which is preliminary data.</text>
</comment>
<gene>
    <name evidence="5" type="ORF">FHR24_002860</name>
</gene>
<accession>A0ABX0UCA8</accession>
<evidence type="ECO:0000313" key="6">
    <source>
        <dbReference type="Proteomes" id="UP000745859"/>
    </source>
</evidence>
<reference evidence="5 6" key="1">
    <citation type="submission" date="2020-03" db="EMBL/GenBank/DDBJ databases">
        <title>Genomic Encyclopedia of Type Strains, Phase IV (KMG-IV): sequencing the most valuable type-strain genomes for metagenomic binning, comparative biology and taxonomic classification.</title>
        <authorList>
            <person name="Goeker M."/>
        </authorList>
    </citation>
    <scope>NUCLEOTIDE SEQUENCE [LARGE SCALE GENOMIC DNA]</scope>
    <source>
        <strain evidence="5 6">DSM 101599</strain>
    </source>
</reference>
<dbReference type="Pfam" id="PF09375">
    <property type="entry name" value="Peptidase_M75"/>
    <property type="match status" value="1"/>
</dbReference>
<evidence type="ECO:0000313" key="5">
    <source>
        <dbReference type="EMBL" id="NIJ46373.1"/>
    </source>
</evidence>
<organism evidence="5 6">
    <name type="scientific">Wenyingzhuangia heitensis</name>
    <dbReference type="NCBI Taxonomy" id="1487859"/>
    <lineage>
        <taxon>Bacteria</taxon>
        <taxon>Pseudomonadati</taxon>
        <taxon>Bacteroidota</taxon>
        <taxon>Flavobacteriia</taxon>
        <taxon>Flavobacteriales</taxon>
        <taxon>Flavobacteriaceae</taxon>
        <taxon>Wenyingzhuangia</taxon>
    </lineage>
</organism>
<evidence type="ECO:0000256" key="2">
    <source>
        <dbReference type="ARBA" id="ARBA00022729"/>
    </source>
</evidence>
<keyword evidence="2 3" id="KW-0732">Signal</keyword>
<dbReference type="EMBL" id="JAASQL010000006">
    <property type="protein sequence ID" value="NIJ46373.1"/>
    <property type="molecule type" value="Genomic_DNA"/>
</dbReference>